<gene>
    <name evidence="1" type="ORF">M422DRAFT_779730</name>
</gene>
<dbReference type="AlphaFoldDB" id="A0A0C9V9T4"/>
<evidence type="ECO:0000313" key="1">
    <source>
        <dbReference type="EMBL" id="KIJ43734.1"/>
    </source>
</evidence>
<accession>A0A0C9V9T4</accession>
<sequence length="214" mass="25148">MSSPGHHQNNWKRLEFFTATYYDPKRAFAEQPRVPTLQRIFRYHNLPRLIHLFDNYFEGPRNGEPPLRRRAKCRSVPYCSRGEYSVPDYKLCTRKWNYCLVQCQKVHWPKLKSKCLDEEKRIAKLLKYLAYDSDTRTLFEIAIIRSLSLIDDASSNVPIVAHAQINVESSCIGDIFIIQEAYRQKKSPKNVTGIVQISELTLNRHAHQNFSPYE</sequence>
<name>A0A0C9V9T4_SPHS4</name>
<dbReference type="Proteomes" id="UP000054279">
    <property type="component" value="Unassembled WGS sequence"/>
</dbReference>
<keyword evidence="2" id="KW-1185">Reference proteome</keyword>
<dbReference type="EMBL" id="KN837121">
    <property type="protein sequence ID" value="KIJ43734.1"/>
    <property type="molecule type" value="Genomic_DNA"/>
</dbReference>
<dbReference type="HOGENOM" id="CLU_1289673_0_0_1"/>
<evidence type="ECO:0000313" key="2">
    <source>
        <dbReference type="Proteomes" id="UP000054279"/>
    </source>
</evidence>
<reference evidence="1 2" key="1">
    <citation type="submission" date="2014-06" db="EMBL/GenBank/DDBJ databases">
        <title>Evolutionary Origins and Diversification of the Mycorrhizal Mutualists.</title>
        <authorList>
            <consortium name="DOE Joint Genome Institute"/>
            <consortium name="Mycorrhizal Genomics Consortium"/>
            <person name="Kohler A."/>
            <person name="Kuo A."/>
            <person name="Nagy L.G."/>
            <person name="Floudas D."/>
            <person name="Copeland A."/>
            <person name="Barry K.W."/>
            <person name="Cichocki N."/>
            <person name="Veneault-Fourrey C."/>
            <person name="LaButti K."/>
            <person name="Lindquist E.A."/>
            <person name="Lipzen A."/>
            <person name="Lundell T."/>
            <person name="Morin E."/>
            <person name="Murat C."/>
            <person name="Riley R."/>
            <person name="Ohm R."/>
            <person name="Sun H."/>
            <person name="Tunlid A."/>
            <person name="Henrissat B."/>
            <person name="Grigoriev I.V."/>
            <person name="Hibbett D.S."/>
            <person name="Martin F."/>
        </authorList>
    </citation>
    <scope>NUCLEOTIDE SEQUENCE [LARGE SCALE GENOMIC DNA]</scope>
    <source>
        <strain evidence="1 2">SS14</strain>
    </source>
</reference>
<evidence type="ECO:0008006" key="3">
    <source>
        <dbReference type="Google" id="ProtNLM"/>
    </source>
</evidence>
<organism evidence="1 2">
    <name type="scientific">Sphaerobolus stellatus (strain SS14)</name>
    <dbReference type="NCBI Taxonomy" id="990650"/>
    <lineage>
        <taxon>Eukaryota</taxon>
        <taxon>Fungi</taxon>
        <taxon>Dikarya</taxon>
        <taxon>Basidiomycota</taxon>
        <taxon>Agaricomycotina</taxon>
        <taxon>Agaricomycetes</taxon>
        <taxon>Phallomycetidae</taxon>
        <taxon>Geastrales</taxon>
        <taxon>Sphaerobolaceae</taxon>
        <taxon>Sphaerobolus</taxon>
    </lineage>
</organism>
<proteinExistence type="predicted"/>
<protein>
    <recommendedName>
        <fullName evidence="3">MYND-type domain-containing protein</fullName>
    </recommendedName>
</protein>